<dbReference type="AlphaFoldDB" id="A1WZ25"/>
<proteinExistence type="predicted"/>
<dbReference type="HOGENOM" id="CLU_100924_1_0_6"/>
<dbReference type="KEGG" id="hha:Hhal_2173"/>
<keyword evidence="2" id="KW-0732">Signal</keyword>
<feature type="chain" id="PRO_5002640926" evidence="2">
    <location>
        <begin position="23"/>
        <end position="189"/>
    </location>
</feature>
<sequence>MVSIRVLFLVVMAWLLAGCASTVPDPVRSPPDETPSLAQVRDDPGGHDGESVRWGGEIVEVRNEADATWLEIVERPLRSGGQPRDADRSEGRFLARVEGFLEPTLYAPGREFTVAGTLDGTVKGAIGEYGYTYPVVEVAAHHLWQERAEPRQVAPRPYYDPWYDPWCDHRWYRHPGSPYYYGPYRRPYW</sequence>
<dbReference type="Proteomes" id="UP000000647">
    <property type="component" value="Chromosome"/>
</dbReference>
<dbReference type="NCBIfam" id="TIGR00752">
    <property type="entry name" value="slp"/>
    <property type="match status" value="1"/>
</dbReference>
<feature type="compositionally biased region" description="Basic and acidic residues" evidence="1">
    <location>
        <begin position="40"/>
        <end position="51"/>
    </location>
</feature>
<reference evidence="3 4" key="2">
    <citation type="journal article" date="2013" name="Stand. Genomic Sci.">
        <title>Complete genome sequence of Halorhodospira halophila SL1.</title>
        <authorList>
            <person name="Challacombe J.F."/>
            <person name="Majid S."/>
            <person name="Deole R."/>
            <person name="Brettin T.S."/>
            <person name="Bruce D."/>
            <person name="Delano S.F."/>
            <person name="Detter J.C."/>
            <person name="Gleasner C.D."/>
            <person name="Han C.S."/>
            <person name="Misra M."/>
            <person name="Reitenga K.G."/>
            <person name="Mikhailova N."/>
            <person name="Woyke T."/>
            <person name="Pitluck S."/>
            <person name="Nolan M."/>
            <person name="Land M.L."/>
            <person name="Saunders E."/>
            <person name="Tapia R."/>
            <person name="Lapidus A."/>
            <person name="Ivanova N."/>
            <person name="Hoff W.D."/>
        </authorList>
    </citation>
    <scope>NUCLEOTIDE SEQUENCE [LARGE SCALE GENOMIC DNA]</scope>
    <source>
        <strain evidence="4">DSM 244 / SL1</strain>
    </source>
</reference>
<keyword evidence="4" id="KW-1185">Reference proteome</keyword>
<keyword evidence="3" id="KW-0449">Lipoprotein</keyword>
<name>A1WZ25_HALHL</name>
<reference evidence="4" key="1">
    <citation type="submission" date="2006-12" db="EMBL/GenBank/DDBJ databases">
        <title>Complete sequence of Halorhodospira halophila SL1.</title>
        <authorList>
            <consortium name="US DOE Joint Genome Institute"/>
            <person name="Copeland A."/>
            <person name="Lucas S."/>
            <person name="Lapidus A."/>
            <person name="Barry K."/>
            <person name="Detter J.C."/>
            <person name="Glavina del Rio T."/>
            <person name="Hammon N."/>
            <person name="Israni S."/>
            <person name="Dalin E."/>
            <person name="Tice H."/>
            <person name="Pitluck S."/>
            <person name="Saunders E."/>
            <person name="Brettin T."/>
            <person name="Bruce D."/>
            <person name="Han C."/>
            <person name="Tapia R."/>
            <person name="Schmutz J."/>
            <person name="Larimer F."/>
            <person name="Land M."/>
            <person name="Hauser L."/>
            <person name="Kyrpides N."/>
            <person name="Mikhailova N."/>
            <person name="Hoff W."/>
            <person name="Richardson P."/>
        </authorList>
    </citation>
    <scope>NUCLEOTIDE SEQUENCE [LARGE SCALE GENOMIC DNA]</scope>
    <source>
        <strain evidence="4">DSM 244 / SL1</strain>
    </source>
</reference>
<evidence type="ECO:0000256" key="2">
    <source>
        <dbReference type="SAM" id="SignalP"/>
    </source>
</evidence>
<gene>
    <name evidence="3" type="ordered locus">Hhal_2173</name>
</gene>
<organism evidence="3 4">
    <name type="scientific">Halorhodospira halophila (strain DSM 244 / SL1)</name>
    <name type="common">Ectothiorhodospira halophila (strain DSM 244 / SL1)</name>
    <dbReference type="NCBI Taxonomy" id="349124"/>
    <lineage>
        <taxon>Bacteria</taxon>
        <taxon>Pseudomonadati</taxon>
        <taxon>Pseudomonadota</taxon>
        <taxon>Gammaproteobacteria</taxon>
        <taxon>Chromatiales</taxon>
        <taxon>Ectothiorhodospiraceae</taxon>
        <taxon>Halorhodospira</taxon>
    </lineage>
</organism>
<feature type="signal peptide" evidence="2">
    <location>
        <begin position="1"/>
        <end position="22"/>
    </location>
</feature>
<dbReference type="eggNOG" id="COG3065">
    <property type="taxonomic scope" value="Bacteria"/>
</dbReference>
<dbReference type="Pfam" id="PF03843">
    <property type="entry name" value="Slp"/>
    <property type="match status" value="1"/>
</dbReference>
<dbReference type="PANTHER" id="PTHR37530:SF1">
    <property type="entry name" value="OUTER MEMBRANE PROTEIN SLP"/>
    <property type="match status" value="1"/>
</dbReference>
<dbReference type="InterPro" id="IPR004658">
    <property type="entry name" value="OMP_Slp"/>
</dbReference>
<evidence type="ECO:0000256" key="1">
    <source>
        <dbReference type="SAM" id="MobiDB-lite"/>
    </source>
</evidence>
<dbReference type="EMBL" id="CP000544">
    <property type="protein sequence ID" value="ABM62937.1"/>
    <property type="molecule type" value="Genomic_DNA"/>
</dbReference>
<protein>
    <submittedName>
        <fullName evidence="3">Outer membrane lipoprotein, Slp family</fullName>
    </submittedName>
</protein>
<dbReference type="STRING" id="349124.Hhal_2173"/>
<dbReference type="PROSITE" id="PS51257">
    <property type="entry name" value="PROKAR_LIPOPROTEIN"/>
    <property type="match status" value="1"/>
</dbReference>
<evidence type="ECO:0000313" key="3">
    <source>
        <dbReference type="EMBL" id="ABM62937.1"/>
    </source>
</evidence>
<dbReference type="PANTHER" id="PTHR37530">
    <property type="entry name" value="OUTER MEMBRANE PROTEIN SLP"/>
    <property type="match status" value="1"/>
</dbReference>
<accession>A1WZ25</accession>
<dbReference type="GO" id="GO:0019867">
    <property type="term" value="C:outer membrane"/>
    <property type="evidence" value="ECO:0007669"/>
    <property type="project" value="InterPro"/>
</dbReference>
<dbReference type="PIRSF" id="PIRSF004982">
    <property type="entry name" value="SlP"/>
    <property type="match status" value="1"/>
</dbReference>
<evidence type="ECO:0000313" key="4">
    <source>
        <dbReference type="Proteomes" id="UP000000647"/>
    </source>
</evidence>
<feature type="region of interest" description="Disordered" evidence="1">
    <location>
        <begin position="23"/>
        <end position="52"/>
    </location>
</feature>